<evidence type="ECO:0000256" key="11">
    <source>
        <dbReference type="PIRNR" id="PIRNR000447"/>
    </source>
</evidence>
<sequence>MTQGSSDTVSQPQVFRGDRRVVITGIGAVTPLALDVSTTWERLIAGESGVGKIELLDTSDYKVHFAGEVWNFTLDGVVDPREAKRLDRFTQFAVHAGHQAVTDSGVDFATLDRTRCGVILGSGIGGLIEIENQIERMLTKGPSRVSPFTVPKMMVNAAGGNLSITYGLKGPNYAVATACASATNAMGDALRSIRLNETDLVITGGSEAALTRMGLAAFQNMKALSTRNDEPTTASRPFDADRDGFVLGEGAGVLVFEELEHAKKRGAKIYGEVLGYGTTSDAGHITAPDADGIGAAAAMTAALADARIQPTQVDYINAHGTSTPLGDKAETTAIKRVFGDAAYQVSVSSTKSALGHSLGASGGMEAVILCKTIESETIAPTINLQTPDPDCDLDYTANQAKSRAVKIAMSNSFGFGGHNACIVVGRFDG</sequence>
<comment type="function">
    <text evidence="11">Involved in the type II fatty acid elongation cycle. Catalyzes the elongation of a wide range of acyl-ACP by the addition of two carbons from malonyl-ACP to an acyl acceptor. Can efficiently catalyze the conversion of palmitoleoyl-ACP (cis-hexadec-9-enoyl-ACP) to cis-vaccenoyl-ACP (cis-octadec-11-enoyl-ACP), an essential step in the thermal regulation of fatty acid composition.</text>
</comment>
<dbReference type="InterPro" id="IPR017568">
    <property type="entry name" value="3-oxoacyl-ACP_synth-2"/>
</dbReference>
<dbReference type="RefSeq" id="WP_147866190.1">
    <property type="nucleotide sequence ID" value="NZ_CP036264.1"/>
</dbReference>
<dbReference type="Pfam" id="PF00109">
    <property type="entry name" value="ketoacyl-synt"/>
    <property type="match status" value="1"/>
</dbReference>
<dbReference type="KEGG" id="smam:Mal15_03910"/>
<dbReference type="InterPro" id="IPR016039">
    <property type="entry name" value="Thiolase-like"/>
</dbReference>
<evidence type="ECO:0000313" key="16">
    <source>
        <dbReference type="Proteomes" id="UP000321353"/>
    </source>
</evidence>
<gene>
    <name evidence="15" type="primary">fabF_1</name>
    <name evidence="15" type="ORF">Mal15_03910</name>
</gene>
<keyword evidence="5 11" id="KW-0444">Lipid biosynthesis</keyword>
<evidence type="ECO:0000256" key="4">
    <source>
        <dbReference type="ARBA" id="ARBA00014657"/>
    </source>
</evidence>
<keyword evidence="9 11" id="KW-0275">Fatty acid biosynthesis</keyword>
<proteinExistence type="inferred from homology"/>
<evidence type="ECO:0000256" key="8">
    <source>
        <dbReference type="ARBA" id="ARBA00023098"/>
    </source>
</evidence>
<dbReference type="PANTHER" id="PTHR11712">
    <property type="entry name" value="POLYKETIDE SYNTHASE-RELATED"/>
    <property type="match status" value="1"/>
</dbReference>
<evidence type="ECO:0000256" key="13">
    <source>
        <dbReference type="RuleBase" id="RU003694"/>
    </source>
</evidence>
<evidence type="ECO:0000313" key="15">
    <source>
        <dbReference type="EMBL" id="QEF96364.1"/>
    </source>
</evidence>
<evidence type="ECO:0000256" key="9">
    <source>
        <dbReference type="ARBA" id="ARBA00023160"/>
    </source>
</evidence>
<comment type="catalytic activity">
    <reaction evidence="11">
        <text>(9Z)-hexadecenoyl-[ACP] + malonyl-[ACP] + H(+) = 3-oxo-(11Z)-octadecenoyl-[ACP] + holo-[ACP] + CO2</text>
        <dbReference type="Rhea" id="RHEA:55040"/>
        <dbReference type="Rhea" id="RHEA-COMP:9623"/>
        <dbReference type="Rhea" id="RHEA-COMP:9685"/>
        <dbReference type="Rhea" id="RHEA-COMP:10800"/>
        <dbReference type="Rhea" id="RHEA-COMP:14074"/>
        <dbReference type="ChEBI" id="CHEBI:15378"/>
        <dbReference type="ChEBI" id="CHEBI:16526"/>
        <dbReference type="ChEBI" id="CHEBI:64479"/>
        <dbReference type="ChEBI" id="CHEBI:78449"/>
        <dbReference type="ChEBI" id="CHEBI:83989"/>
        <dbReference type="ChEBI" id="CHEBI:138538"/>
        <dbReference type="EC" id="2.3.1.179"/>
    </reaction>
</comment>
<evidence type="ECO:0000256" key="7">
    <source>
        <dbReference type="ARBA" id="ARBA00022832"/>
    </source>
</evidence>
<dbReference type="InterPro" id="IPR000794">
    <property type="entry name" value="Beta-ketoacyl_synthase"/>
</dbReference>
<evidence type="ECO:0000256" key="10">
    <source>
        <dbReference type="ARBA" id="ARBA00023315"/>
    </source>
</evidence>
<protein>
    <recommendedName>
        <fullName evidence="4 11">3-oxoacyl-[acyl-carrier-protein] synthase 2</fullName>
        <ecNumber evidence="3 11">2.3.1.179</ecNumber>
    </recommendedName>
</protein>
<comment type="similarity">
    <text evidence="2 11 13">Belongs to the thiolase-like superfamily. Beta-ketoacyl-ACP synthases family.</text>
</comment>
<evidence type="ECO:0000256" key="2">
    <source>
        <dbReference type="ARBA" id="ARBA00008467"/>
    </source>
</evidence>
<dbReference type="GO" id="GO:0004315">
    <property type="term" value="F:3-oxoacyl-[acyl-carrier-protein] synthase activity"/>
    <property type="evidence" value="ECO:0007669"/>
    <property type="project" value="UniProtKB-UniRule"/>
</dbReference>
<evidence type="ECO:0000256" key="5">
    <source>
        <dbReference type="ARBA" id="ARBA00022516"/>
    </source>
</evidence>
<evidence type="ECO:0000256" key="1">
    <source>
        <dbReference type="ARBA" id="ARBA00005194"/>
    </source>
</evidence>
<dbReference type="EC" id="2.3.1.179" evidence="3 11"/>
<dbReference type="GO" id="GO:0005829">
    <property type="term" value="C:cytosol"/>
    <property type="evidence" value="ECO:0007669"/>
    <property type="project" value="TreeGrafter"/>
</dbReference>
<dbReference type="NCBIfam" id="TIGR03150">
    <property type="entry name" value="fabF"/>
    <property type="match status" value="1"/>
</dbReference>
<keyword evidence="16" id="KW-1185">Reference proteome</keyword>
<dbReference type="NCBIfam" id="NF005589">
    <property type="entry name" value="PRK07314.1"/>
    <property type="match status" value="1"/>
</dbReference>
<name>A0A5B9M9X8_9BACT</name>
<feature type="active site" description="For beta-ketoacyl synthase activity" evidence="12">
    <location>
        <position position="179"/>
    </location>
</feature>
<dbReference type="FunFam" id="3.40.47.10:FF:000009">
    <property type="entry name" value="3-oxoacyl-[acyl-carrier-protein] synthase 2"/>
    <property type="match status" value="1"/>
</dbReference>
<dbReference type="PIRSF" id="PIRSF000447">
    <property type="entry name" value="KAS_II"/>
    <property type="match status" value="1"/>
</dbReference>
<comment type="catalytic activity">
    <reaction evidence="11">
        <text>a fatty acyl-[ACP] + malonyl-[ACP] + H(+) = a 3-oxoacyl-[ACP] + holo-[ACP] + CO2</text>
        <dbReference type="Rhea" id="RHEA:22836"/>
        <dbReference type="Rhea" id="RHEA-COMP:9623"/>
        <dbReference type="Rhea" id="RHEA-COMP:9685"/>
        <dbReference type="Rhea" id="RHEA-COMP:9916"/>
        <dbReference type="Rhea" id="RHEA-COMP:14125"/>
        <dbReference type="ChEBI" id="CHEBI:15378"/>
        <dbReference type="ChEBI" id="CHEBI:16526"/>
        <dbReference type="ChEBI" id="CHEBI:64479"/>
        <dbReference type="ChEBI" id="CHEBI:78449"/>
        <dbReference type="ChEBI" id="CHEBI:78776"/>
        <dbReference type="ChEBI" id="CHEBI:138651"/>
    </reaction>
</comment>
<dbReference type="Proteomes" id="UP000321353">
    <property type="component" value="Chromosome"/>
</dbReference>
<feature type="domain" description="Ketosynthase family 3 (KS3)" evidence="14">
    <location>
        <begin position="18"/>
        <end position="426"/>
    </location>
</feature>
<keyword evidence="8" id="KW-0443">Lipid metabolism</keyword>
<evidence type="ECO:0000256" key="12">
    <source>
        <dbReference type="PIRSR" id="PIRSR000447-1"/>
    </source>
</evidence>
<keyword evidence="10 11" id="KW-0012">Acyltransferase</keyword>
<dbReference type="InterPro" id="IPR020841">
    <property type="entry name" value="PKS_Beta-ketoAc_synthase_dom"/>
</dbReference>
<dbReference type="SMART" id="SM00825">
    <property type="entry name" value="PKS_KS"/>
    <property type="match status" value="1"/>
</dbReference>
<dbReference type="PANTHER" id="PTHR11712:SF336">
    <property type="entry name" value="3-OXOACYL-[ACYL-CARRIER-PROTEIN] SYNTHASE, MITOCHONDRIAL"/>
    <property type="match status" value="1"/>
</dbReference>
<keyword evidence="7" id="KW-0276">Fatty acid metabolism</keyword>
<dbReference type="Gene3D" id="3.40.47.10">
    <property type="match status" value="1"/>
</dbReference>
<dbReference type="CDD" id="cd00834">
    <property type="entry name" value="KAS_I_II"/>
    <property type="match status" value="1"/>
</dbReference>
<dbReference type="GO" id="GO:0006633">
    <property type="term" value="P:fatty acid biosynthetic process"/>
    <property type="evidence" value="ECO:0007669"/>
    <property type="project" value="UniProtKB-UniRule"/>
</dbReference>
<evidence type="ECO:0000256" key="3">
    <source>
        <dbReference type="ARBA" id="ARBA00012356"/>
    </source>
</evidence>
<dbReference type="UniPathway" id="UPA00094"/>
<dbReference type="SUPFAM" id="SSF53901">
    <property type="entry name" value="Thiolase-like"/>
    <property type="match status" value="2"/>
</dbReference>
<organism evidence="15 16">
    <name type="scientific">Stieleria maiorica</name>
    <dbReference type="NCBI Taxonomy" id="2795974"/>
    <lineage>
        <taxon>Bacteria</taxon>
        <taxon>Pseudomonadati</taxon>
        <taxon>Planctomycetota</taxon>
        <taxon>Planctomycetia</taxon>
        <taxon>Pirellulales</taxon>
        <taxon>Pirellulaceae</taxon>
        <taxon>Stieleria</taxon>
    </lineage>
</organism>
<dbReference type="InterPro" id="IPR014030">
    <property type="entry name" value="Ketoacyl_synth_N"/>
</dbReference>
<evidence type="ECO:0000256" key="6">
    <source>
        <dbReference type="ARBA" id="ARBA00022679"/>
    </source>
</evidence>
<keyword evidence="6 11" id="KW-0808">Transferase</keyword>
<dbReference type="EMBL" id="CP036264">
    <property type="protein sequence ID" value="QEF96364.1"/>
    <property type="molecule type" value="Genomic_DNA"/>
</dbReference>
<dbReference type="InterPro" id="IPR014031">
    <property type="entry name" value="Ketoacyl_synth_C"/>
</dbReference>
<reference evidence="15 16" key="1">
    <citation type="submission" date="2019-02" db="EMBL/GenBank/DDBJ databases">
        <title>Planctomycetal bacteria perform biofilm scaping via a novel small molecule.</title>
        <authorList>
            <person name="Jeske O."/>
            <person name="Boedeker C."/>
            <person name="Wiegand S."/>
            <person name="Breitling P."/>
            <person name="Kallscheuer N."/>
            <person name="Jogler M."/>
            <person name="Rohde M."/>
            <person name="Petersen J."/>
            <person name="Medema M.H."/>
            <person name="Surup F."/>
            <person name="Jogler C."/>
        </authorList>
    </citation>
    <scope>NUCLEOTIDE SEQUENCE [LARGE SCALE GENOMIC DNA]</scope>
    <source>
        <strain evidence="15 16">Mal15</strain>
    </source>
</reference>
<dbReference type="AlphaFoldDB" id="A0A5B9M9X8"/>
<comment type="pathway">
    <text evidence="1 11">Lipid metabolism; fatty acid biosynthesis.</text>
</comment>
<dbReference type="PROSITE" id="PS52004">
    <property type="entry name" value="KS3_2"/>
    <property type="match status" value="1"/>
</dbReference>
<accession>A0A5B9M9X8</accession>
<dbReference type="PROSITE" id="PS00606">
    <property type="entry name" value="KS3_1"/>
    <property type="match status" value="1"/>
</dbReference>
<dbReference type="InterPro" id="IPR018201">
    <property type="entry name" value="Ketoacyl_synth_AS"/>
</dbReference>
<dbReference type="Pfam" id="PF02801">
    <property type="entry name" value="Ketoacyl-synt_C"/>
    <property type="match status" value="1"/>
</dbReference>
<evidence type="ECO:0000259" key="14">
    <source>
        <dbReference type="PROSITE" id="PS52004"/>
    </source>
</evidence>